<dbReference type="InterPro" id="IPR036291">
    <property type="entry name" value="NAD(P)-bd_dom_sf"/>
</dbReference>
<dbReference type="PIRSF" id="PIRSF001439">
    <property type="entry name" value="CryM"/>
    <property type="match status" value="1"/>
</dbReference>
<organism evidence="1 2">
    <name type="scientific">Nocardioides mesophilus</name>
    <dbReference type="NCBI Taxonomy" id="433659"/>
    <lineage>
        <taxon>Bacteria</taxon>
        <taxon>Bacillati</taxon>
        <taxon>Actinomycetota</taxon>
        <taxon>Actinomycetes</taxon>
        <taxon>Propionibacteriales</taxon>
        <taxon>Nocardioidaceae</taxon>
        <taxon>Nocardioides</taxon>
    </lineage>
</organism>
<dbReference type="PANTHER" id="PTHR13812">
    <property type="entry name" value="KETIMINE REDUCTASE MU-CRYSTALLIN"/>
    <property type="match status" value="1"/>
</dbReference>
<dbReference type="SUPFAM" id="SSF51735">
    <property type="entry name" value="NAD(P)-binding Rossmann-fold domains"/>
    <property type="match status" value="1"/>
</dbReference>
<dbReference type="Gene3D" id="3.40.50.720">
    <property type="entry name" value="NAD(P)-binding Rossmann-like Domain"/>
    <property type="match status" value="1"/>
</dbReference>
<protein>
    <submittedName>
        <fullName evidence="1">Ornithine cyclodeaminase family protein</fullName>
    </submittedName>
</protein>
<dbReference type="AlphaFoldDB" id="A0A7G9R7Q7"/>
<accession>A0A7G9R7Q7</accession>
<dbReference type="InterPro" id="IPR023401">
    <property type="entry name" value="ODC_N"/>
</dbReference>
<evidence type="ECO:0000313" key="2">
    <source>
        <dbReference type="Proteomes" id="UP000515947"/>
    </source>
</evidence>
<dbReference type="PANTHER" id="PTHR13812:SF19">
    <property type="entry name" value="KETIMINE REDUCTASE MU-CRYSTALLIN"/>
    <property type="match status" value="1"/>
</dbReference>
<name>A0A7G9R7Q7_9ACTN</name>
<reference evidence="1 2" key="1">
    <citation type="submission" date="2020-08" db="EMBL/GenBank/DDBJ databases">
        <title>Genome sequence of Nocardioides mesophilus KACC 16243T.</title>
        <authorList>
            <person name="Hyun D.-W."/>
            <person name="Bae J.-W."/>
        </authorList>
    </citation>
    <scope>NUCLEOTIDE SEQUENCE [LARGE SCALE GENOMIC DNA]</scope>
    <source>
        <strain evidence="1 2">KACC 16243</strain>
    </source>
</reference>
<dbReference type="GO" id="GO:0005737">
    <property type="term" value="C:cytoplasm"/>
    <property type="evidence" value="ECO:0007669"/>
    <property type="project" value="TreeGrafter"/>
</dbReference>
<dbReference type="Proteomes" id="UP000515947">
    <property type="component" value="Chromosome"/>
</dbReference>
<keyword evidence="2" id="KW-1185">Reference proteome</keyword>
<gene>
    <name evidence="1" type="ORF">H9L09_13785</name>
</gene>
<dbReference type="Pfam" id="PF02423">
    <property type="entry name" value="OCD_Mu_crystall"/>
    <property type="match status" value="1"/>
</dbReference>
<evidence type="ECO:0000313" key="1">
    <source>
        <dbReference type="EMBL" id="QNN51632.1"/>
    </source>
</evidence>
<dbReference type="InterPro" id="IPR003462">
    <property type="entry name" value="ODC_Mu_crystall"/>
</dbReference>
<dbReference type="EMBL" id="CP060713">
    <property type="protein sequence ID" value="QNN51632.1"/>
    <property type="molecule type" value="Genomic_DNA"/>
</dbReference>
<proteinExistence type="predicted"/>
<sequence>MLVLSRTETESLLDLDALRHALRAAMTDVSAGRVSMPPRIAAMVPDRGLLAVMPAHLQGSGSLAAKLVSLFPGNAGTRLPTHQAVVVVFDADTGEPLALLDGISITTLRTAAGSALSAELLAREDAATLAILGTGVQARAHAEAMVRVRPIQRIRVAGRNQDRVGALCAALQDSLGIPALAADSYADACADADVICAATHSPDPVVRRDYLRPGVHVTSVGYNTEGREVDSATVIEALLVVESSDAVLASPPSGSNDLRTPIEEGLMGPEHIHAEIGELLLGTRPGRTSPDQITLYKSVGIAAQDVAAAHLVLTAAVERGLGLQVDLSA</sequence>
<dbReference type="KEGG" id="nmes:H9L09_13785"/>
<dbReference type="RefSeq" id="WP_187577468.1">
    <property type="nucleotide sequence ID" value="NZ_CP060713.1"/>
</dbReference>
<dbReference type="Gene3D" id="3.30.1780.10">
    <property type="entry name" value="ornithine cyclodeaminase, domain 1"/>
    <property type="match status" value="1"/>
</dbReference>